<dbReference type="Proteomes" id="UP000092643">
    <property type="component" value="Unassembled WGS sequence"/>
</dbReference>
<comment type="caution">
    <text evidence="2">The sequence shown here is derived from an EMBL/GenBank/DDBJ whole genome shotgun (WGS) entry which is preliminary data.</text>
</comment>
<feature type="chain" id="PRO_5009828463" evidence="1">
    <location>
        <begin position="21"/>
        <end position="194"/>
    </location>
</feature>
<organism evidence="2 3">
    <name type="scientific">Gallibacterium anatis</name>
    <dbReference type="NCBI Taxonomy" id="750"/>
    <lineage>
        <taxon>Bacteria</taxon>
        <taxon>Pseudomonadati</taxon>
        <taxon>Pseudomonadota</taxon>
        <taxon>Gammaproteobacteria</taxon>
        <taxon>Pasteurellales</taxon>
        <taxon>Pasteurellaceae</taxon>
        <taxon>Gallibacterium</taxon>
    </lineage>
</organism>
<sequence length="194" mass="22194">MKAKILILSLLLTLSSQLFANSFNDLLAWDLEQAKVRKALETANGSEKIKLMQRWFSLCEQGKIMQYLSPYADCNELISEKASNEINEKNKQDNILSVFKYAVLERATADDKKELTDQVKIEVRIENTSNYHVTGNWGSSYYPGRVEKYINDFDRCIIKFVSDFQGGLNDAIEGIRDCQKATNQLPHLNAKFVL</sequence>
<keyword evidence="1" id="KW-0732">Signal</keyword>
<gene>
    <name evidence="2" type="ORF">QV03_04445</name>
</gene>
<evidence type="ECO:0000256" key="1">
    <source>
        <dbReference type="SAM" id="SignalP"/>
    </source>
</evidence>
<dbReference type="EMBL" id="JTJO01000025">
    <property type="protein sequence ID" value="OBW99033.1"/>
    <property type="molecule type" value="Genomic_DNA"/>
</dbReference>
<evidence type="ECO:0000313" key="2">
    <source>
        <dbReference type="EMBL" id="OBW99033.1"/>
    </source>
</evidence>
<accession>A0A1A7P4B2</accession>
<protein>
    <submittedName>
        <fullName evidence="2">Uncharacterized protein</fullName>
    </submittedName>
</protein>
<feature type="signal peptide" evidence="1">
    <location>
        <begin position="1"/>
        <end position="20"/>
    </location>
</feature>
<dbReference type="RefSeq" id="WP_065232124.1">
    <property type="nucleotide sequence ID" value="NZ_JTJN01000002.1"/>
</dbReference>
<reference evidence="2 3" key="1">
    <citation type="submission" date="2014-11" db="EMBL/GenBank/DDBJ databases">
        <title>Pan-genome of Gallibacterium spp.</title>
        <authorList>
            <person name="Kudirkiene E."/>
            <person name="Bojesen A.M."/>
        </authorList>
    </citation>
    <scope>NUCLEOTIDE SEQUENCE [LARGE SCALE GENOMIC DNA]</scope>
    <source>
        <strain evidence="2 3">F 279</strain>
    </source>
</reference>
<proteinExistence type="predicted"/>
<dbReference type="AlphaFoldDB" id="A0A1A7P4B2"/>
<dbReference type="PATRIC" id="fig|750.21.peg.168"/>
<evidence type="ECO:0000313" key="3">
    <source>
        <dbReference type="Proteomes" id="UP000092643"/>
    </source>
</evidence>
<name>A0A1A7P4B2_9PAST</name>